<comment type="caution">
    <text evidence="1">The sequence shown here is derived from an EMBL/GenBank/DDBJ whole genome shotgun (WGS) entry which is preliminary data.</text>
</comment>
<sequence>VAAVMNFAGDGTGDTRWKVPGTIDWSNMRYNPNVDITRETTTLYASDRDVFLFLVDDRNPIVAGHLPNGEPDIYFRGFYCVRRERCFH</sequence>
<dbReference type="Proteomes" id="UP000548867">
    <property type="component" value="Unassembled WGS sequence"/>
</dbReference>
<name>A0A7W6CLW1_9SPHN</name>
<evidence type="ECO:0000313" key="1">
    <source>
        <dbReference type="EMBL" id="MBB3957885.1"/>
    </source>
</evidence>
<dbReference type="EMBL" id="JACIDX010000047">
    <property type="protein sequence ID" value="MBB3957885.1"/>
    <property type="molecule type" value="Genomic_DNA"/>
</dbReference>
<organism evidence="1 2">
    <name type="scientific">Novosphingobium sediminicola</name>
    <dbReference type="NCBI Taxonomy" id="563162"/>
    <lineage>
        <taxon>Bacteria</taxon>
        <taxon>Pseudomonadati</taxon>
        <taxon>Pseudomonadota</taxon>
        <taxon>Alphaproteobacteria</taxon>
        <taxon>Sphingomonadales</taxon>
        <taxon>Sphingomonadaceae</taxon>
        <taxon>Novosphingobium</taxon>
    </lineage>
</organism>
<evidence type="ECO:0000313" key="2">
    <source>
        <dbReference type="Proteomes" id="UP000548867"/>
    </source>
</evidence>
<keyword evidence="2" id="KW-1185">Reference proteome</keyword>
<accession>A0A7W6CLW1</accession>
<feature type="non-terminal residue" evidence="1">
    <location>
        <position position="1"/>
    </location>
</feature>
<reference evidence="1 2" key="1">
    <citation type="submission" date="2020-08" db="EMBL/GenBank/DDBJ databases">
        <title>Genomic Encyclopedia of Type Strains, Phase IV (KMG-IV): sequencing the most valuable type-strain genomes for metagenomic binning, comparative biology and taxonomic classification.</title>
        <authorList>
            <person name="Goeker M."/>
        </authorList>
    </citation>
    <scope>NUCLEOTIDE SEQUENCE [LARGE SCALE GENOMIC DNA]</scope>
    <source>
        <strain evidence="1 2">DSM 27057</strain>
    </source>
</reference>
<protein>
    <submittedName>
        <fullName evidence="1">Uncharacterized protein</fullName>
    </submittedName>
</protein>
<gene>
    <name evidence="1" type="ORF">GGR38_004860</name>
</gene>
<dbReference type="AlphaFoldDB" id="A0A7W6CLW1"/>
<proteinExistence type="predicted"/>